<gene>
    <name evidence="2" type="ORF">EDB95_0845</name>
</gene>
<dbReference type="SUPFAM" id="SSF54593">
    <property type="entry name" value="Glyoxalase/Bleomycin resistance protein/Dihydroxybiphenyl dioxygenase"/>
    <property type="match status" value="1"/>
</dbReference>
<sequence length="127" mass="14294">MESLSPNLFVRDMHATIDFYERLGFQLQMTVPDAGKGPLVWAMMRAGSVTFMFQSFESLADTLPAVRREDGGSLLFYINVKGIRALFDRISPQVTIVHGLQKTFYGATEFSIIDNNNYVLTFAEDEG</sequence>
<protein>
    <submittedName>
        <fullName evidence="2">Putative glyoxalase superfamily protein PhnB</fullName>
    </submittedName>
</protein>
<proteinExistence type="predicted"/>
<keyword evidence="3" id="KW-1185">Reference proteome</keyword>
<dbReference type="OrthoDB" id="66829at2"/>
<dbReference type="Pfam" id="PF00903">
    <property type="entry name" value="Glyoxalase"/>
    <property type="match status" value="1"/>
</dbReference>
<evidence type="ECO:0000313" key="3">
    <source>
        <dbReference type="Proteomes" id="UP000294498"/>
    </source>
</evidence>
<evidence type="ECO:0000259" key="1">
    <source>
        <dbReference type="Pfam" id="PF00903"/>
    </source>
</evidence>
<organism evidence="2 3">
    <name type="scientific">Dinghuibacter silviterrae</name>
    <dbReference type="NCBI Taxonomy" id="1539049"/>
    <lineage>
        <taxon>Bacteria</taxon>
        <taxon>Pseudomonadati</taxon>
        <taxon>Bacteroidota</taxon>
        <taxon>Chitinophagia</taxon>
        <taxon>Chitinophagales</taxon>
        <taxon>Chitinophagaceae</taxon>
        <taxon>Dinghuibacter</taxon>
    </lineage>
</organism>
<dbReference type="InterPro" id="IPR004360">
    <property type="entry name" value="Glyas_Fos-R_dOase_dom"/>
</dbReference>
<comment type="caution">
    <text evidence="2">The sequence shown here is derived from an EMBL/GenBank/DDBJ whole genome shotgun (WGS) entry which is preliminary data.</text>
</comment>
<feature type="domain" description="Glyoxalase/fosfomycin resistance/dioxygenase" evidence="1">
    <location>
        <begin position="7"/>
        <end position="116"/>
    </location>
</feature>
<dbReference type="AlphaFoldDB" id="A0A4R8DP38"/>
<dbReference type="Gene3D" id="3.10.180.10">
    <property type="entry name" value="2,3-Dihydroxybiphenyl 1,2-Dioxygenase, domain 1"/>
    <property type="match status" value="1"/>
</dbReference>
<reference evidence="2 3" key="1">
    <citation type="submission" date="2019-03" db="EMBL/GenBank/DDBJ databases">
        <title>Genomic Encyclopedia of Type Strains, Phase IV (KMG-IV): sequencing the most valuable type-strain genomes for metagenomic binning, comparative biology and taxonomic classification.</title>
        <authorList>
            <person name="Goeker M."/>
        </authorList>
    </citation>
    <scope>NUCLEOTIDE SEQUENCE [LARGE SCALE GENOMIC DNA]</scope>
    <source>
        <strain evidence="2 3">DSM 100059</strain>
    </source>
</reference>
<name>A0A4R8DP38_9BACT</name>
<accession>A0A4R8DP38</accession>
<evidence type="ECO:0000313" key="2">
    <source>
        <dbReference type="EMBL" id="TDW99831.1"/>
    </source>
</evidence>
<dbReference type="InterPro" id="IPR029068">
    <property type="entry name" value="Glyas_Bleomycin-R_OHBP_Dase"/>
</dbReference>
<dbReference type="EMBL" id="SODV01000001">
    <property type="protein sequence ID" value="TDW99831.1"/>
    <property type="molecule type" value="Genomic_DNA"/>
</dbReference>
<dbReference type="RefSeq" id="WP_133990863.1">
    <property type="nucleotide sequence ID" value="NZ_SODV01000001.1"/>
</dbReference>
<dbReference type="Proteomes" id="UP000294498">
    <property type="component" value="Unassembled WGS sequence"/>
</dbReference>